<evidence type="ECO:0000313" key="3">
    <source>
        <dbReference type="EMBL" id="EFV04115.1"/>
    </source>
</evidence>
<dbReference type="Proteomes" id="UP000003874">
    <property type="component" value="Unassembled WGS sequence"/>
</dbReference>
<gene>
    <name evidence="3" type="ORF">HMPREF9420_1726</name>
</gene>
<keyword evidence="4" id="KW-1185">Reference proteome</keyword>
<evidence type="ECO:0000313" key="4">
    <source>
        <dbReference type="Proteomes" id="UP000003874"/>
    </source>
</evidence>
<dbReference type="EMBL" id="AEQO01000144">
    <property type="protein sequence ID" value="EFV04115.1"/>
    <property type="molecule type" value="Genomic_DNA"/>
</dbReference>
<dbReference type="GO" id="GO:0016740">
    <property type="term" value="F:transferase activity"/>
    <property type="evidence" value="ECO:0007669"/>
    <property type="project" value="UniProtKB-KW"/>
</dbReference>
<evidence type="ECO:0000259" key="2">
    <source>
        <dbReference type="SMART" id="SM00672"/>
    </source>
</evidence>
<reference evidence="3 4" key="1">
    <citation type="submission" date="2010-12" db="EMBL/GenBank/DDBJ databases">
        <authorList>
            <person name="Muzny D."/>
            <person name="Qin X."/>
            <person name="Deng J."/>
            <person name="Jiang H."/>
            <person name="Liu Y."/>
            <person name="Qu J."/>
            <person name="Song X.-Z."/>
            <person name="Zhang L."/>
            <person name="Thornton R."/>
            <person name="Coyle M."/>
            <person name="Francisco L."/>
            <person name="Jackson L."/>
            <person name="Javaid M."/>
            <person name="Korchina V."/>
            <person name="Kovar C."/>
            <person name="Mata R."/>
            <person name="Mathew T."/>
            <person name="Ngo R."/>
            <person name="Nguyen L."/>
            <person name="Nguyen N."/>
            <person name="Okwuonu G."/>
            <person name="Ongeri F."/>
            <person name="Pham C."/>
            <person name="Simmons D."/>
            <person name="Wilczek-Boney K."/>
            <person name="Hale W."/>
            <person name="Jakkamsetti A."/>
            <person name="Pham P."/>
            <person name="Ruth R."/>
            <person name="San Lucas F."/>
            <person name="Warren J."/>
            <person name="Zhang J."/>
            <person name="Zhao Z."/>
            <person name="Zhou C."/>
            <person name="Zhu D."/>
            <person name="Lee S."/>
            <person name="Bess C."/>
            <person name="Blankenburg K."/>
            <person name="Forbes L."/>
            <person name="Fu Q."/>
            <person name="Gubbala S."/>
            <person name="Hirani K."/>
            <person name="Jayaseelan J.C."/>
            <person name="Lara F."/>
            <person name="Munidasa M."/>
            <person name="Palculict T."/>
            <person name="Patil S."/>
            <person name="Pu L.-L."/>
            <person name="Saada N."/>
            <person name="Tang L."/>
            <person name="Weissenberger G."/>
            <person name="Zhu Y."/>
            <person name="Hemphill L."/>
            <person name="Shang Y."/>
            <person name="Youmans B."/>
            <person name="Ayvaz T."/>
            <person name="Ross M."/>
            <person name="Santibanez J."/>
            <person name="Aqrawi P."/>
            <person name="Gross S."/>
            <person name="Joshi V."/>
            <person name="Fowler G."/>
            <person name="Nazareth L."/>
            <person name="Reid J."/>
            <person name="Worley K."/>
            <person name="Petrosino J."/>
            <person name="Highlander S."/>
            <person name="Gibbs R."/>
        </authorList>
    </citation>
    <scope>NUCLEOTIDE SEQUENCE [LARGE SCALE GENOMIC DNA]</scope>
    <source>
        <strain evidence="3 4">DSM 15606</strain>
    </source>
</reference>
<evidence type="ECO:0000256" key="1">
    <source>
        <dbReference type="ARBA" id="ARBA00022679"/>
    </source>
</evidence>
<dbReference type="eggNOG" id="ENOG502Z7XI">
    <property type="taxonomic scope" value="Bacteria"/>
</dbReference>
<dbReference type="SMART" id="SM00672">
    <property type="entry name" value="CAP10"/>
    <property type="match status" value="1"/>
</dbReference>
<keyword evidence="1" id="KW-0808">Transferase</keyword>
<dbReference type="PANTHER" id="PTHR12203:SF35">
    <property type="entry name" value="PROTEIN O-GLUCOSYLTRANSFERASE 1"/>
    <property type="match status" value="1"/>
</dbReference>
<name>E6MQF8_9BACT</name>
<accession>E6MQF8</accession>
<dbReference type="AlphaFoldDB" id="E6MQF8"/>
<organism evidence="3 4">
    <name type="scientific">Segatella salivae DSM 15606</name>
    <dbReference type="NCBI Taxonomy" id="888832"/>
    <lineage>
        <taxon>Bacteria</taxon>
        <taxon>Pseudomonadati</taxon>
        <taxon>Bacteroidota</taxon>
        <taxon>Bacteroidia</taxon>
        <taxon>Bacteroidales</taxon>
        <taxon>Prevotellaceae</taxon>
        <taxon>Segatella</taxon>
    </lineage>
</organism>
<sequence>MIIMMIPRKLYYMLHSGKNSKLRYYITSYLWILTPHCLLSLFRKTVLSKVSQRDDWEEISQRVDYYNKLQRSTIDHSAFQQQAICLAKQKKTGQSVYYLDSFRYAKAFPLNNKWKLLPGDITAIPEVPSIVKSRPIDANNANAVLMKLDRVRHFLFVNDPLRFTEKANKVVFRGLIGQFDSNTLKQNRYDFVKKFFGNPRFNIGVIDKHLTEWYTEKMTIREHLDYKFIMALEGNDVASNLKWIMSSNSIAVMPRPKYETWFMEGTLIPNYHYIEVKPDYSDLEDRIDYYISHPDEAQAIINHAHEHVNRFRNARREYIISLLVLDKYFRMTSQKASSET</sequence>
<comment type="caution">
    <text evidence="3">The sequence shown here is derived from an EMBL/GenBank/DDBJ whole genome shotgun (WGS) entry which is preliminary data.</text>
</comment>
<dbReference type="PANTHER" id="PTHR12203">
    <property type="entry name" value="KDEL LYS-ASP-GLU-LEU CONTAINING - RELATED"/>
    <property type="match status" value="1"/>
</dbReference>
<dbReference type="STRING" id="888832.HMPREF9420_1726"/>
<dbReference type="InterPro" id="IPR006598">
    <property type="entry name" value="CAP10"/>
</dbReference>
<dbReference type="Pfam" id="PF05686">
    <property type="entry name" value="Glyco_transf_90"/>
    <property type="match status" value="1"/>
</dbReference>
<dbReference type="HOGENOM" id="CLU_074321_0_0_10"/>
<proteinExistence type="predicted"/>
<feature type="domain" description="Glycosyl transferase CAP10" evidence="2">
    <location>
        <begin position="126"/>
        <end position="329"/>
    </location>
</feature>
<protein>
    <recommendedName>
        <fullName evidence="2">Glycosyl transferase CAP10 domain-containing protein</fullName>
    </recommendedName>
</protein>
<dbReference type="InterPro" id="IPR051091">
    <property type="entry name" value="O-Glucosyltr/Glycosyltrsf_90"/>
</dbReference>